<dbReference type="SUPFAM" id="SSF161098">
    <property type="entry name" value="MetI-like"/>
    <property type="match status" value="1"/>
</dbReference>
<dbReference type="PROSITE" id="PS50928">
    <property type="entry name" value="ABC_TM1"/>
    <property type="match status" value="1"/>
</dbReference>
<feature type="transmembrane region" description="Helical" evidence="7">
    <location>
        <begin position="168"/>
        <end position="194"/>
    </location>
</feature>
<keyword evidence="6 7" id="KW-0472">Membrane</keyword>
<evidence type="ECO:0000256" key="7">
    <source>
        <dbReference type="RuleBase" id="RU363032"/>
    </source>
</evidence>
<evidence type="ECO:0000256" key="4">
    <source>
        <dbReference type="ARBA" id="ARBA00022692"/>
    </source>
</evidence>
<dbReference type="Gene3D" id="1.10.3720.10">
    <property type="entry name" value="MetI-like"/>
    <property type="match status" value="1"/>
</dbReference>
<accession>A0A6S6Z3D1</accession>
<evidence type="ECO:0000313" key="9">
    <source>
        <dbReference type="EMBL" id="CAB3655612.1"/>
    </source>
</evidence>
<feature type="transmembrane region" description="Helical" evidence="7">
    <location>
        <begin position="44"/>
        <end position="62"/>
    </location>
</feature>
<dbReference type="GO" id="GO:0055085">
    <property type="term" value="P:transmembrane transport"/>
    <property type="evidence" value="ECO:0007669"/>
    <property type="project" value="InterPro"/>
</dbReference>
<name>A0A6S6Z3D1_9BURK</name>
<gene>
    <name evidence="9" type="primary">gsiC_1</name>
    <name evidence="9" type="ORF">LMG26690_00286</name>
</gene>
<evidence type="ECO:0000259" key="8">
    <source>
        <dbReference type="PROSITE" id="PS50928"/>
    </source>
</evidence>
<feature type="transmembrane region" description="Helical" evidence="7">
    <location>
        <begin position="136"/>
        <end position="161"/>
    </location>
</feature>
<protein>
    <submittedName>
        <fullName evidence="9">Glutathione transport system permease protein GsiC</fullName>
    </submittedName>
</protein>
<dbReference type="PANTHER" id="PTHR43163">
    <property type="entry name" value="DIPEPTIDE TRANSPORT SYSTEM PERMEASE PROTEIN DPPB-RELATED"/>
    <property type="match status" value="1"/>
</dbReference>
<reference evidence="9 10" key="1">
    <citation type="submission" date="2020-04" db="EMBL/GenBank/DDBJ databases">
        <authorList>
            <person name="De Canck E."/>
        </authorList>
    </citation>
    <scope>NUCLEOTIDE SEQUENCE [LARGE SCALE GENOMIC DNA]</scope>
    <source>
        <strain evidence="9 10">LMG 26690</strain>
    </source>
</reference>
<keyword evidence="4 7" id="KW-0812">Transmembrane</keyword>
<organism evidence="9 10">
    <name type="scientific">Achromobacter animicus</name>
    <dbReference type="NCBI Taxonomy" id="1389935"/>
    <lineage>
        <taxon>Bacteria</taxon>
        <taxon>Pseudomonadati</taxon>
        <taxon>Pseudomonadota</taxon>
        <taxon>Betaproteobacteria</taxon>
        <taxon>Burkholderiales</taxon>
        <taxon>Alcaligenaceae</taxon>
        <taxon>Achromobacter</taxon>
    </lineage>
</organism>
<dbReference type="CDD" id="cd06261">
    <property type="entry name" value="TM_PBP2"/>
    <property type="match status" value="1"/>
</dbReference>
<dbReference type="Pfam" id="PF00528">
    <property type="entry name" value="BPD_transp_1"/>
    <property type="match status" value="1"/>
</dbReference>
<sequence length="357" mass="38387">MPSLTIIRNQQTCLRQAAANLCIAMSNFNGAQLSRLLAVFRRNALQAIPTVLGIIILNFLLLEWVPGNAADVVAAESGGATAESLAQLQRHFGLDLSMGERLSNYLSHLAHFDLGMSARHNLPVTTLILDRLGNTLLLMGAALLLATLTGVVLGVLMSLYAGRWQDKLISVLVLLLYSTPTFWLGLMAIVLFAVTLGWLPTSGSHTIGAGLSGWDAVADKARHLLLPMLTTAGLYLAVFSRLTRAAMLEVSKQDFVRTARSKGLSPAVITVRHVLRNALIPVTTLIGMHFGALLGGATVIETVFNWPGLGSLVLESILARDYPVLLGILFCSSLLVIVVNMVVDLLQAALDPRIQVR</sequence>
<evidence type="ECO:0000256" key="1">
    <source>
        <dbReference type="ARBA" id="ARBA00004651"/>
    </source>
</evidence>
<feature type="domain" description="ABC transmembrane type-1" evidence="8">
    <location>
        <begin position="132"/>
        <end position="347"/>
    </location>
</feature>
<dbReference type="InterPro" id="IPR000515">
    <property type="entry name" value="MetI-like"/>
</dbReference>
<feature type="transmembrane region" description="Helical" evidence="7">
    <location>
        <begin position="324"/>
        <end position="343"/>
    </location>
</feature>
<evidence type="ECO:0000313" key="10">
    <source>
        <dbReference type="Proteomes" id="UP000494214"/>
    </source>
</evidence>
<dbReference type="GO" id="GO:0005886">
    <property type="term" value="C:plasma membrane"/>
    <property type="evidence" value="ECO:0007669"/>
    <property type="project" value="UniProtKB-SubCell"/>
</dbReference>
<evidence type="ECO:0000256" key="3">
    <source>
        <dbReference type="ARBA" id="ARBA00022475"/>
    </source>
</evidence>
<dbReference type="EMBL" id="CADIJM010000001">
    <property type="protein sequence ID" value="CAB3655612.1"/>
    <property type="molecule type" value="Genomic_DNA"/>
</dbReference>
<dbReference type="PANTHER" id="PTHR43163:SF9">
    <property type="entry name" value="ABC TRANSPORTER PERMEASE PROTEIN"/>
    <property type="match status" value="1"/>
</dbReference>
<keyword evidence="5 7" id="KW-1133">Transmembrane helix</keyword>
<evidence type="ECO:0000256" key="6">
    <source>
        <dbReference type="ARBA" id="ARBA00023136"/>
    </source>
</evidence>
<comment type="subcellular location">
    <subcellularLocation>
        <location evidence="1 7">Cell membrane</location>
        <topology evidence="1 7">Multi-pass membrane protein</topology>
    </subcellularLocation>
</comment>
<dbReference type="Proteomes" id="UP000494214">
    <property type="component" value="Unassembled WGS sequence"/>
</dbReference>
<evidence type="ECO:0000256" key="5">
    <source>
        <dbReference type="ARBA" id="ARBA00022989"/>
    </source>
</evidence>
<keyword evidence="3" id="KW-1003">Cell membrane</keyword>
<comment type="similarity">
    <text evidence="7">Belongs to the binding-protein-dependent transport system permease family.</text>
</comment>
<feature type="transmembrane region" description="Helical" evidence="7">
    <location>
        <begin position="278"/>
        <end position="304"/>
    </location>
</feature>
<evidence type="ECO:0000256" key="2">
    <source>
        <dbReference type="ARBA" id="ARBA00022448"/>
    </source>
</evidence>
<dbReference type="InterPro" id="IPR035906">
    <property type="entry name" value="MetI-like_sf"/>
</dbReference>
<keyword evidence="2 7" id="KW-0813">Transport</keyword>
<proteinExistence type="inferred from homology"/>
<keyword evidence="10" id="KW-1185">Reference proteome</keyword>
<feature type="transmembrane region" description="Helical" evidence="7">
    <location>
        <begin position="224"/>
        <end position="242"/>
    </location>
</feature>
<dbReference type="AlphaFoldDB" id="A0A6S6Z3D1"/>